<evidence type="ECO:0000259" key="7">
    <source>
        <dbReference type="PROSITE" id="PS00083"/>
    </source>
</evidence>
<dbReference type="Pfam" id="PF04444">
    <property type="entry name" value="Dioxygenase_N"/>
    <property type="match status" value="1"/>
</dbReference>
<evidence type="ECO:0000256" key="1">
    <source>
        <dbReference type="ARBA" id="ARBA00001965"/>
    </source>
</evidence>
<comment type="similarity">
    <text evidence="2">Belongs to the intradiol ring-cleavage dioxygenase family.</text>
</comment>
<evidence type="ECO:0000256" key="2">
    <source>
        <dbReference type="ARBA" id="ARBA00007825"/>
    </source>
</evidence>
<comment type="caution">
    <text evidence="8">The sequence shown here is derived from an EMBL/GenBank/DDBJ whole genome shotgun (WGS) entry which is preliminary data.</text>
</comment>
<comment type="cofactor">
    <cofactor evidence="1">
        <name>Fe(3+)</name>
        <dbReference type="ChEBI" id="CHEBI:29034"/>
    </cofactor>
</comment>
<evidence type="ECO:0000256" key="6">
    <source>
        <dbReference type="ARBA" id="ARBA00023004"/>
    </source>
</evidence>
<dbReference type="CDD" id="cd08177">
    <property type="entry name" value="MAR"/>
    <property type="match status" value="1"/>
</dbReference>
<dbReference type="PANTHER" id="PTHR33711">
    <property type="entry name" value="DIOXYGENASE, PUTATIVE (AFU_ORTHOLOGUE AFUA_2G02910)-RELATED"/>
    <property type="match status" value="1"/>
</dbReference>
<protein>
    <recommendedName>
        <fullName evidence="7">Intradiol ring-cleavage dioxygenases domain-containing protein</fullName>
    </recommendedName>
</protein>
<evidence type="ECO:0000256" key="3">
    <source>
        <dbReference type="ARBA" id="ARBA00022723"/>
    </source>
</evidence>
<dbReference type="EMBL" id="BAABAB010000003">
    <property type="protein sequence ID" value="GAA3604309.1"/>
    <property type="molecule type" value="Genomic_DNA"/>
</dbReference>
<dbReference type="InterPro" id="IPR056798">
    <property type="entry name" value="ADH_Fe_C"/>
</dbReference>
<dbReference type="Pfam" id="PF25137">
    <property type="entry name" value="ADH_Fe_C"/>
    <property type="match status" value="1"/>
</dbReference>
<dbReference type="InterPro" id="IPR050770">
    <property type="entry name" value="Intradiol_RC_Dioxygenase"/>
</dbReference>
<keyword evidence="4" id="KW-0223">Dioxygenase</keyword>
<evidence type="ECO:0000256" key="5">
    <source>
        <dbReference type="ARBA" id="ARBA00023002"/>
    </source>
</evidence>
<dbReference type="Pfam" id="PF00465">
    <property type="entry name" value="Fe-ADH"/>
    <property type="match status" value="1"/>
</dbReference>
<dbReference type="Proteomes" id="UP001501490">
    <property type="component" value="Unassembled WGS sequence"/>
</dbReference>
<keyword evidence="5" id="KW-0560">Oxidoreductase</keyword>
<evidence type="ECO:0000256" key="4">
    <source>
        <dbReference type="ARBA" id="ARBA00022964"/>
    </source>
</evidence>
<dbReference type="InterPro" id="IPR001670">
    <property type="entry name" value="ADH_Fe/GldA"/>
</dbReference>
<dbReference type="SUPFAM" id="SSF49482">
    <property type="entry name" value="Aromatic compound dioxygenase"/>
    <property type="match status" value="1"/>
</dbReference>
<dbReference type="InterPro" id="IPR007535">
    <property type="entry name" value="Catechol_dOase_N"/>
</dbReference>
<accession>A0ABP6ZDI7</accession>
<organism evidence="8 9">
    <name type="scientific">Microlunatus ginsengisoli</name>
    <dbReference type="NCBI Taxonomy" id="363863"/>
    <lineage>
        <taxon>Bacteria</taxon>
        <taxon>Bacillati</taxon>
        <taxon>Actinomycetota</taxon>
        <taxon>Actinomycetes</taxon>
        <taxon>Propionibacteriales</taxon>
        <taxon>Propionibacteriaceae</taxon>
        <taxon>Microlunatus</taxon>
    </lineage>
</organism>
<sequence length="667" mass="69500">MVSVVTSFSHVSLGQRVIFGSGAAGANLAAEAERLAARRPLVIASVRERTRAEVICAGLAGVAWFDDVRPHVPVGVADAARAAAAEHRADLLVCVGGGSTTGLAKAVALTSGLPVVAVPTTYAGSEATDVWGLTEDRTKTTGSDPRVLPVAVIYDPSLTLTLPAEESVASGLNALAHCIDSLWAPAGDPINRALALEGARALARALPAIHVAPDDLAGREQALYGSYLAAAAFASAGSGLHHKICHVLGGTFGLPHAQTHAVILRHVLALNAPAVPELAGRLADALGSESIPLPLGSPPEGDPAVRAIEALNALYGAVGAPTRLADYGFSESGIGEATRRIVAAAPASNPVPVTETAIATLLAAALTGEAPGAGDAATEQARREAELVRQVVDSFARTPDPRLRLLLQALTRHLHAYVREVRLTEPEWQRAIAFLTDAGHLTDERRQEFILLSDVLGISMQTIAVNNPAAADATEATVFGPFFVADAPAIEQGGDIAGGAAGMPCWVEGTVSDTDGNAVPGARIEVWEADADGFYDVQYGDGRVTGRAHLESDSDGTYRFWALQPTPYPIPDDGPVGRLLAAADRSPVRAAHLHFMVTAPRYRTLVTHIFVRDDPQLEIGDSVFGVKESLISDFEAQPPGTPAPDGRDLGGAAWSRTRFDIVLARLG</sequence>
<dbReference type="PANTHER" id="PTHR33711:SF7">
    <property type="entry name" value="INTRADIOL RING-CLEAVAGE DIOXYGENASES DOMAIN-CONTAINING PROTEIN-RELATED"/>
    <property type="match status" value="1"/>
</dbReference>
<name>A0ABP6ZDI7_9ACTN</name>
<dbReference type="InterPro" id="IPR015889">
    <property type="entry name" value="Intradiol_dOase_core"/>
</dbReference>
<dbReference type="Pfam" id="PF00775">
    <property type="entry name" value="Dioxygenase_C"/>
    <property type="match status" value="1"/>
</dbReference>
<dbReference type="InterPro" id="IPR034786">
    <property type="entry name" value="MAR"/>
</dbReference>
<evidence type="ECO:0000313" key="8">
    <source>
        <dbReference type="EMBL" id="GAA3604309.1"/>
    </source>
</evidence>
<gene>
    <name evidence="8" type="ORF">GCM10022236_02580</name>
</gene>
<evidence type="ECO:0000313" key="9">
    <source>
        <dbReference type="Proteomes" id="UP001501490"/>
    </source>
</evidence>
<proteinExistence type="inferred from homology"/>
<dbReference type="Gene3D" id="1.20.1090.10">
    <property type="entry name" value="Dehydroquinate synthase-like - alpha domain"/>
    <property type="match status" value="1"/>
</dbReference>
<keyword evidence="6" id="KW-0408">Iron</keyword>
<dbReference type="SUPFAM" id="SSF56796">
    <property type="entry name" value="Dehydroquinate synthase-like"/>
    <property type="match status" value="1"/>
</dbReference>
<reference evidence="9" key="1">
    <citation type="journal article" date="2019" name="Int. J. Syst. Evol. Microbiol.">
        <title>The Global Catalogue of Microorganisms (GCM) 10K type strain sequencing project: providing services to taxonomists for standard genome sequencing and annotation.</title>
        <authorList>
            <consortium name="The Broad Institute Genomics Platform"/>
            <consortium name="The Broad Institute Genome Sequencing Center for Infectious Disease"/>
            <person name="Wu L."/>
            <person name="Ma J."/>
        </authorList>
    </citation>
    <scope>NUCLEOTIDE SEQUENCE [LARGE SCALE GENOMIC DNA]</scope>
    <source>
        <strain evidence="9">JCM 16929</strain>
    </source>
</reference>
<feature type="domain" description="Intradiol ring-cleavage dioxygenases" evidence="7">
    <location>
        <begin position="507"/>
        <end position="535"/>
    </location>
</feature>
<dbReference type="InterPro" id="IPR000627">
    <property type="entry name" value="Intradiol_dOase_C"/>
</dbReference>
<dbReference type="PROSITE" id="PS00083">
    <property type="entry name" value="INTRADIOL_DIOXYGENAS"/>
    <property type="match status" value="1"/>
</dbReference>
<keyword evidence="9" id="KW-1185">Reference proteome</keyword>
<dbReference type="Gene3D" id="3.40.50.1970">
    <property type="match status" value="1"/>
</dbReference>
<dbReference type="Gene3D" id="2.60.130.10">
    <property type="entry name" value="Aromatic compound dioxygenase"/>
    <property type="match status" value="1"/>
</dbReference>
<keyword evidence="3" id="KW-0479">Metal-binding</keyword>